<proteinExistence type="inferred from homology"/>
<keyword evidence="2" id="KW-0479">Metal-binding</keyword>
<dbReference type="GO" id="GO:0016846">
    <property type="term" value="F:carbon-sulfur lyase activity"/>
    <property type="evidence" value="ECO:0007669"/>
    <property type="project" value="InterPro"/>
</dbReference>
<dbReference type="InterPro" id="IPR011057">
    <property type="entry name" value="Mss4-like_sf"/>
</dbReference>
<sequence>MVHATRSNDWQHRPPYLTPAQLDELSEEDSGRDSPFSKKIEGTCHCGRVRYWLSRDKPLSSKYCHCSDCQTLHGAPFQWAAILDKHDMAFEHGVKDLAFYDSGKKAAAHSLPCKVSCANCGSRIMDEGRNMVLLFPPLLKFKGDEELKRNFAPQMHIFYPQRVVDIPDGKPKWAELDKKSEEVPETR</sequence>
<dbReference type="PANTHER" id="PTHR33337">
    <property type="entry name" value="GFA DOMAIN-CONTAINING PROTEIN"/>
    <property type="match status" value="1"/>
</dbReference>
<dbReference type="Gene3D" id="3.90.1590.10">
    <property type="entry name" value="glutathione-dependent formaldehyde- activating enzyme (gfa)"/>
    <property type="match status" value="1"/>
</dbReference>
<gene>
    <name evidence="7" type="ORF">B0T11DRAFT_54813</name>
</gene>
<dbReference type="EMBL" id="JAGPXD010000002">
    <property type="protein sequence ID" value="KAH7367531.1"/>
    <property type="molecule type" value="Genomic_DNA"/>
</dbReference>
<evidence type="ECO:0000256" key="1">
    <source>
        <dbReference type="ARBA" id="ARBA00005495"/>
    </source>
</evidence>
<dbReference type="Proteomes" id="UP000813385">
    <property type="component" value="Unassembled WGS sequence"/>
</dbReference>
<keyword evidence="8" id="KW-1185">Reference proteome</keyword>
<keyword evidence="4" id="KW-0456">Lyase</keyword>
<reference evidence="7" key="1">
    <citation type="journal article" date="2021" name="Nat. Commun.">
        <title>Genetic determinants of endophytism in the Arabidopsis root mycobiome.</title>
        <authorList>
            <person name="Mesny F."/>
            <person name="Miyauchi S."/>
            <person name="Thiergart T."/>
            <person name="Pickel B."/>
            <person name="Atanasova L."/>
            <person name="Karlsson M."/>
            <person name="Huettel B."/>
            <person name="Barry K.W."/>
            <person name="Haridas S."/>
            <person name="Chen C."/>
            <person name="Bauer D."/>
            <person name="Andreopoulos W."/>
            <person name="Pangilinan J."/>
            <person name="LaButti K."/>
            <person name="Riley R."/>
            <person name="Lipzen A."/>
            <person name="Clum A."/>
            <person name="Drula E."/>
            <person name="Henrissat B."/>
            <person name="Kohler A."/>
            <person name="Grigoriev I.V."/>
            <person name="Martin F.M."/>
            <person name="Hacquard S."/>
        </authorList>
    </citation>
    <scope>NUCLEOTIDE SEQUENCE</scope>
    <source>
        <strain evidence="7">MPI-CAGE-AT-0016</strain>
    </source>
</reference>
<evidence type="ECO:0000256" key="5">
    <source>
        <dbReference type="SAM" id="MobiDB-lite"/>
    </source>
</evidence>
<name>A0A8K0X732_9PEZI</name>
<protein>
    <submittedName>
        <fullName evidence="7">Mss4-like protein</fullName>
    </submittedName>
</protein>
<dbReference type="AlphaFoldDB" id="A0A8K0X732"/>
<comment type="similarity">
    <text evidence="1">Belongs to the Gfa family.</text>
</comment>
<evidence type="ECO:0000313" key="8">
    <source>
        <dbReference type="Proteomes" id="UP000813385"/>
    </source>
</evidence>
<dbReference type="OrthoDB" id="9970124at2759"/>
<organism evidence="7 8">
    <name type="scientific">Plectosphaerella cucumerina</name>
    <dbReference type="NCBI Taxonomy" id="40658"/>
    <lineage>
        <taxon>Eukaryota</taxon>
        <taxon>Fungi</taxon>
        <taxon>Dikarya</taxon>
        <taxon>Ascomycota</taxon>
        <taxon>Pezizomycotina</taxon>
        <taxon>Sordariomycetes</taxon>
        <taxon>Hypocreomycetidae</taxon>
        <taxon>Glomerellales</taxon>
        <taxon>Plectosphaerellaceae</taxon>
        <taxon>Plectosphaerella</taxon>
    </lineage>
</organism>
<dbReference type="SUPFAM" id="SSF51316">
    <property type="entry name" value="Mss4-like"/>
    <property type="match status" value="1"/>
</dbReference>
<evidence type="ECO:0000256" key="2">
    <source>
        <dbReference type="ARBA" id="ARBA00022723"/>
    </source>
</evidence>
<dbReference type="InterPro" id="IPR006913">
    <property type="entry name" value="CENP-V/GFA"/>
</dbReference>
<comment type="caution">
    <text evidence="7">The sequence shown here is derived from an EMBL/GenBank/DDBJ whole genome shotgun (WGS) entry which is preliminary data.</text>
</comment>
<keyword evidence="3" id="KW-0862">Zinc</keyword>
<dbReference type="GO" id="GO:0046872">
    <property type="term" value="F:metal ion binding"/>
    <property type="evidence" value="ECO:0007669"/>
    <property type="project" value="UniProtKB-KW"/>
</dbReference>
<feature type="region of interest" description="Disordered" evidence="5">
    <location>
        <begin position="1"/>
        <end position="36"/>
    </location>
</feature>
<evidence type="ECO:0000313" key="7">
    <source>
        <dbReference type="EMBL" id="KAH7367531.1"/>
    </source>
</evidence>
<dbReference type="PROSITE" id="PS51891">
    <property type="entry name" value="CENP_V_GFA"/>
    <property type="match status" value="1"/>
</dbReference>
<evidence type="ECO:0000259" key="6">
    <source>
        <dbReference type="PROSITE" id="PS51891"/>
    </source>
</evidence>
<feature type="domain" description="CENP-V/GFA" evidence="6">
    <location>
        <begin position="40"/>
        <end position="160"/>
    </location>
</feature>
<dbReference type="Pfam" id="PF04828">
    <property type="entry name" value="GFA"/>
    <property type="match status" value="1"/>
</dbReference>
<dbReference type="PANTHER" id="PTHR33337:SF40">
    <property type="entry name" value="CENP-V_GFA DOMAIN-CONTAINING PROTEIN-RELATED"/>
    <property type="match status" value="1"/>
</dbReference>
<accession>A0A8K0X732</accession>
<evidence type="ECO:0000256" key="4">
    <source>
        <dbReference type="ARBA" id="ARBA00023239"/>
    </source>
</evidence>
<evidence type="ECO:0000256" key="3">
    <source>
        <dbReference type="ARBA" id="ARBA00022833"/>
    </source>
</evidence>